<evidence type="ECO:0000256" key="2">
    <source>
        <dbReference type="ARBA" id="ARBA00022723"/>
    </source>
</evidence>
<dbReference type="InterPro" id="IPR011057">
    <property type="entry name" value="Mss4-like_sf"/>
</dbReference>
<keyword evidence="2" id="KW-0479">Metal-binding</keyword>
<dbReference type="Pfam" id="PF04828">
    <property type="entry name" value="GFA"/>
    <property type="match status" value="1"/>
</dbReference>
<evidence type="ECO:0000313" key="7">
    <source>
        <dbReference type="Proteomes" id="UP000193827"/>
    </source>
</evidence>
<feature type="domain" description="CENP-V/GFA" evidence="5">
    <location>
        <begin position="2"/>
        <end position="116"/>
    </location>
</feature>
<dbReference type="AlphaFoldDB" id="A0A1Y5RZN3"/>
<dbReference type="OrthoDB" id="9807246at2"/>
<dbReference type="SUPFAM" id="SSF51316">
    <property type="entry name" value="Mss4-like"/>
    <property type="match status" value="1"/>
</dbReference>
<keyword evidence="3" id="KW-0862">Zinc</keyword>
<protein>
    <submittedName>
        <fullName evidence="6">Glutathione-dependent formaldehyde-activating enzyme</fullName>
    </submittedName>
</protein>
<evidence type="ECO:0000313" key="6">
    <source>
        <dbReference type="EMBL" id="SLN29387.1"/>
    </source>
</evidence>
<evidence type="ECO:0000259" key="5">
    <source>
        <dbReference type="PROSITE" id="PS51891"/>
    </source>
</evidence>
<sequence>MRKGSCLCGAVVFTVEGDMKPPIACHCRECRQQSGHYFAASETRRDAVKFTNDEGLAWYKASDFASRGFCRHCGSKLFWSRDGSPMIHVLMASLEAPTALKLSVHMWAGEKGDYYDIADGLPQVEGDDI</sequence>
<dbReference type="PANTHER" id="PTHR33337">
    <property type="entry name" value="GFA DOMAIN-CONTAINING PROTEIN"/>
    <property type="match status" value="1"/>
</dbReference>
<organism evidence="6 7">
    <name type="scientific">Roseovarius litorisediminis</name>
    <dbReference type="NCBI Taxonomy" id="1312363"/>
    <lineage>
        <taxon>Bacteria</taxon>
        <taxon>Pseudomonadati</taxon>
        <taxon>Pseudomonadota</taxon>
        <taxon>Alphaproteobacteria</taxon>
        <taxon>Rhodobacterales</taxon>
        <taxon>Roseobacteraceae</taxon>
        <taxon>Roseovarius</taxon>
    </lineage>
</organism>
<comment type="similarity">
    <text evidence="1">Belongs to the Gfa family.</text>
</comment>
<evidence type="ECO:0000256" key="3">
    <source>
        <dbReference type="ARBA" id="ARBA00022833"/>
    </source>
</evidence>
<dbReference type="GO" id="GO:0046872">
    <property type="term" value="F:metal ion binding"/>
    <property type="evidence" value="ECO:0007669"/>
    <property type="project" value="UniProtKB-KW"/>
</dbReference>
<evidence type="ECO:0000256" key="1">
    <source>
        <dbReference type="ARBA" id="ARBA00005495"/>
    </source>
</evidence>
<gene>
    <name evidence="6" type="ORF">PEL8287_01346</name>
</gene>
<dbReference type="Proteomes" id="UP000193827">
    <property type="component" value="Unassembled WGS sequence"/>
</dbReference>
<dbReference type="InterPro" id="IPR006913">
    <property type="entry name" value="CENP-V/GFA"/>
</dbReference>
<dbReference type="EMBL" id="FWFL01000003">
    <property type="protein sequence ID" value="SLN29387.1"/>
    <property type="molecule type" value="Genomic_DNA"/>
</dbReference>
<dbReference type="GO" id="GO:0016846">
    <property type="term" value="F:carbon-sulfur lyase activity"/>
    <property type="evidence" value="ECO:0007669"/>
    <property type="project" value="InterPro"/>
</dbReference>
<accession>A0A1Y5RZN3</accession>
<dbReference type="Gene3D" id="3.90.1590.10">
    <property type="entry name" value="glutathione-dependent formaldehyde- activating enzyme (gfa)"/>
    <property type="match status" value="1"/>
</dbReference>
<proteinExistence type="inferred from homology"/>
<dbReference type="PANTHER" id="PTHR33337:SF40">
    <property type="entry name" value="CENP-V_GFA DOMAIN-CONTAINING PROTEIN-RELATED"/>
    <property type="match status" value="1"/>
</dbReference>
<evidence type="ECO:0000256" key="4">
    <source>
        <dbReference type="ARBA" id="ARBA00023239"/>
    </source>
</evidence>
<dbReference type="PROSITE" id="PS51891">
    <property type="entry name" value="CENP_V_GFA"/>
    <property type="match status" value="1"/>
</dbReference>
<name>A0A1Y5RZN3_9RHOB</name>
<keyword evidence="7" id="KW-1185">Reference proteome</keyword>
<dbReference type="RefSeq" id="WP_085891609.1">
    <property type="nucleotide sequence ID" value="NZ_FWFL01000003.1"/>
</dbReference>
<keyword evidence="4" id="KW-0456">Lyase</keyword>
<reference evidence="6 7" key="1">
    <citation type="submission" date="2017-03" db="EMBL/GenBank/DDBJ databases">
        <authorList>
            <person name="Afonso C.L."/>
            <person name="Miller P.J."/>
            <person name="Scott M.A."/>
            <person name="Spackman E."/>
            <person name="Goraichik I."/>
            <person name="Dimitrov K.M."/>
            <person name="Suarez D.L."/>
            <person name="Swayne D.E."/>
        </authorList>
    </citation>
    <scope>NUCLEOTIDE SEQUENCE [LARGE SCALE GENOMIC DNA]</scope>
    <source>
        <strain evidence="6 7">CECT 8287</strain>
    </source>
</reference>